<dbReference type="AlphaFoldDB" id="A0A8J7L999"/>
<proteinExistence type="predicted"/>
<dbReference type="RefSeq" id="WP_198124673.1">
    <property type="nucleotide sequence ID" value="NZ_JAECZC010000016.1"/>
</dbReference>
<reference evidence="1 2" key="1">
    <citation type="journal article" date="2021" name="Int. J. Syst. Evol. Microbiol.">
        <title>Amazonocrinis nigriterrae gen. nov., sp. nov., Atlanticothrix silvestris gen. nov., sp. nov. and Dendronalium phyllosphericum gen. nov., sp. nov., nostocacean cyanobacteria from Brazilian environments.</title>
        <authorList>
            <person name="Alvarenga D.O."/>
            <person name="Andreote A.P.D."/>
            <person name="Branco L.H.Z."/>
            <person name="Delbaje E."/>
            <person name="Cruz R.B."/>
            <person name="Varani A.M."/>
            <person name="Fiore M.F."/>
        </authorList>
    </citation>
    <scope>NUCLEOTIDE SEQUENCE [LARGE SCALE GENOMIC DNA]</scope>
    <source>
        <strain evidence="1 2">CENA67</strain>
    </source>
</reference>
<comment type="caution">
    <text evidence="1">The sequence shown here is derived from an EMBL/GenBank/DDBJ whole genome shotgun (WGS) entry which is preliminary data.</text>
</comment>
<dbReference type="Proteomes" id="UP000632766">
    <property type="component" value="Unassembled WGS sequence"/>
</dbReference>
<evidence type="ECO:0000313" key="1">
    <source>
        <dbReference type="EMBL" id="MBH8562771.1"/>
    </source>
</evidence>
<evidence type="ECO:0008006" key="3">
    <source>
        <dbReference type="Google" id="ProtNLM"/>
    </source>
</evidence>
<organism evidence="1 2">
    <name type="scientific">Amazonocrinis nigriterrae CENA67</name>
    <dbReference type="NCBI Taxonomy" id="2794033"/>
    <lineage>
        <taxon>Bacteria</taxon>
        <taxon>Bacillati</taxon>
        <taxon>Cyanobacteriota</taxon>
        <taxon>Cyanophyceae</taxon>
        <taxon>Nostocales</taxon>
        <taxon>Nostocaceae</taxon>
        <taxon>Amazonocrinis</taxon>
        <taxon>Amazonocrinis nigriterrae</taxon>
    </lineage>
</organism>
<protein>
    <recommendedName>
        <fullName evidence="3">PIN domain-containing protein</fullName>
    </recommendedName>
</protein>
<evidence type="ECO:0000313" key="2">
    <source>
        <dbReference type="Proteomes" id="UP000632766"/>
    </source>
</evidence>
<dbReference type="EMBL" id="JAECZC010000016">
    <property type="protein sequence ID" value="MBH8562771.1"/>
    <property type="molecule type" value="Genomic_DNA"/>
</dbReference>
<keyword evidence="2" id="KW-1185">Reference proteome</keyword>
<gene>
    <name evidence="1" type="ORF">I8748_11360</name>
</gene>
<name>A0A8J7L999_9NOST</name>
<sequence>MAVNLNIQADIIDIKTDTPQQDDIFLVDTNVWFWQTYTNAGFVGKASKFSSYLKYINQALVNGALLTYSGLILAELAHIIEKTEYDIYIQSHGHLPLKEYRHNYPNERMNVVAEVQSAWRQVKALAAPINLTVDDATTDAALNRFQTQAVDGYDLLLLEAISRAEAGKIQIITNDMDYAVVPGIEVFTSNNYVIQAANLQQKLVASR</sequence>
<accession>A0A8J7L999</accession>